<evidence type="ECO:0000259" key="9">
    <source>
        <dbReference type="PROSITE" id="PS50405"/>
    </source>
</evidence>
<dbReference type="PANTHER" id="PTHR43917">
    <property type="match status" value="1"/>
</dbReference>
<evidence type="ECO:0000256" key="2">
    <source>
        <dbReference type="ARBA" id="ARBA00009899"/>
    </source>
</evidence>
<dbReference type="EMBL" id="CABPRJ010000001">
    <property type="protein sequence ID" value="VVC24270.1"/>
    <property type="molecule type" value="Genomic_DNA"/>
</dbReference>
<evidence type="ECO:0000256" key="6">
    <source>
        <dbReference type="ARBA" id="ARBA00022679"/>
    </source>
</evidence>
<keyword evidence="11" id="KW-1185">Reference proteome</keyword>
<sequence length="232" mass="27184">MSSLKLYYSLMSQPSRALYLFFKVAEIPFDGKVIDLFKAQHCTEEFQAINPLQKIPVIDHDGFILTESVAILRYICRTYNVADHWYPRDSVKQALVDEYLEWQHSNTRADCAFYCLYKVFWPMFSGKQANDTRIAQLERRMNQTLDSIESFWLQDNLFLCGNEISIADIIGICEIEYTRIAGFDAFAGRPKLYKWKTRIASYLNPYYDETNEVIETIAAKYIKKYGVLKCNF</sequence>
<dbReference type="PROSITE" id="PS50404">
    <property type="entry name" value="GST_NTER"/>
    <property type="match status" value="1"/>
</dbReference>
<dbReference type="Proteomes" id="UP000325440">
    <property type="component" value="Unassembled WGS sequence"/>
</dbReference>
<evidence type="ECO:0000259" key="8">
    <source>
        <dbReference type="PROSITE" id="PS50404"/>
    </source>
</evidence>
<dbReference type="OrthoDB" id="422574at2759"/>
<dbReference type="SUPFAM" id="SSF47616">
    <property type="entry name" value="GST C-terminal domain-like"/>
    <property type="match status" value="1"/>
</dbReference>
<evidence type="ECO:0000256" key="5">
    <source>
        <dbReference type="ARBA" id="ARBA00022490"/>
    </source>
</evidence>
<reference evidence="10 11" key="1">
    <citation type="submission" date="2019-08" db="EMBL/GenBank/DDBJ databases">
        <authorList>
            <person name="Alioto T."/>
            <person name="Alioto T."/>
            <person name="Gomez Garrido J."/>
        </authorList>
    </citation>
    <scope>NUCLEOTIDE SEQUENCE [LARGE SCALE GENOMIC DNA]</scope>
</reference>
<feature type="domain" description="GST N-terminal" evidence="8">
    <location>
        <begin position="2"/>
        <end position="83"/>
    </location>
</feature>
<dbReference type="PANTHER" id="PTHR43917:SF8">
    <property type="entry name" value="GH16740P-RELATED"/>
    <property type="match status" value="1"/>
</dbReference>
<comment type="catalytic activity">
    <reaction evidence="7">
        <text>RX + glutathione = an S-substituted glutathione + a halide anion + H(+)</text>
        <dbReference type="Rhea" id="RHEA:16437"/>
        <dbReference type="ChEBI" id="CHEBI:15378"/>
        <dbReference type="ChEBI" id="CHEBI:16042"/>
        <dbReference type="ChEBI" id="CHEBI:17792"/>
        <dbReference type="ChEBI" id="CHEBI:57925"/>
        <dbReference type="ChEBI" id="CHEBI:90779"/>
        <dbReference type="EC" id="2.5.1.18"/>
    </reaction>
</comment>
<dbReference type="InterPro" id="IPR040077">
    <property type="entry name" value="GST_C_Theta"/>
</dbReference>
<dbReference type="InterPro" id="IPR010987">
    <property type="entry name" value="Glutathione-S-Trfase_C-like"/>
</dbReference>
<dbReference type="InterPro" id="IPR040075">
    <property type="entry name" value="GST_N_Theta"/>
</dbReference>
<dbReference type="Pfam" id="PF00043">
    <property type="entry name" value="GST_C"/>
    <property type="match status" value="1"/>
</dbReference>
<comment type="similarity">
    <text evidence="2">Belongs to the GST superfamily. Theta family.</text>
</comment>
<evidence type="ECO:0000256" key="1">
    <source>
        <dbReference type="ARBA" id="ARBA00004496"/>
    </source>
</evidence>
<dbReference type="FunFam" id="3.40.30.10:FF:000176">
    <property type="entry name" value="Glutathione S-transferase theta-1"/>
    <property type="match status" value="1"/>
</dbReference>
<evidence type="ECO:0000256" key="3">
    <source>
        <dbReference type="ARBA" id="ARBA00011738"/>
    </source>
</evidence>
<gene>
    <name evidence="10" type="ORF">CINCED_3A020721</name>
</gene>
<dbReference type="InterPro" id="IPR040079">
    <property type="entry name" value="Glutathione_S-Trfase"/>
</dbReference>
<dbReference type="InterPro" id="IPR004046">
    <property type="entry name" value="GST_C"/>
</dbReference>
<proteinExistence type="inferred from homology"/>
<evidence type="ECO:0000256" key="7">
    <source>
        <dbReference type="ARBA" id="ARBA00047960"/>
    </source>
</evidence>
<name>A0A5E4LXP5_9HEMI</name>
<dbReference type="SFLD" id="SFLDG01153">
    <property type="entry name" value="Main.4:_Theta-like"/>
    <property type="match status" value="1"/>
</dbReference>
<dbReference type="InterPro" id="IPR051369">
    <property type="entry name" value="GST_Theta"/>
</dbReference>
<comment type="subcellular location">
    <subcellularLocation>
        <location evidence="1">Cytoplasm</location>
    </subcellularLocation>
</comment>
<dbReference type="Gene3D" id="3.40.30.10">
    <property type="entry name" value="Glutaredoxin"/>
    <property type="match status" value="1"/>
</dbReference>
<dbReference type="PROSITE" id="PS50405">
    <property type="entry name" value="GST_CTER"/>
    <property type="match status" value="1"/>
</dbReference>
<protein>
    <recommendedName>
        <fullName evidence="4">glutathione transferase</fullName>
        <ecNumber evidence="4">2.5.1.18</ecNumber>
    </recommendedName>
</protein>
<dbReference type="FunFam" id="1.20.1050.10:FF:000008">
    <property type="entry name" value="Glutathione S-transferase theta-1"/>
    <property type="match status" value="1"/>
</dbReference>
<dbReference type="GO" id="GO:0005737">
    <property type="term" value="C:cytoplasm"/>
    <property type="evidence" value="ECO:0007669"/>
    <property type="project" value="UniProtKB-SubCell"/>
</dbReference>
<dbReference type="InterPro" id="IPR036282">
    <property type="entry name" value="Glutathione-S-Trfase_C_sf"/>
</dbReference>
<dbReference type="SFLD" id="SFLDG00358">
    <property type="entry name" value="Main_(cytGST)"/>
    <property type="match status" value="1"/>
</dbReference>
<dbReference type="GO" id="GO:0004364">
    <property type="term" value="F:glutathione transferase activity"/>
    <property type="evidence" value="ECO:0007669"/>
    <property type="project" value="UniProtKB-EC"/>
</dbReference>
<dbReference type="SFLD" id="SFLDS00019">
    <property type="entry name" value="Glutathione_Transferase_(cytos"/>
    <property type="match status" value="1"/>
</dbReference>
<dbReference type="InterPro" id="IPR004045">
    <property type="entry name" value="Glutathione_S-Trfase_N"/>
</dbReference>
<keyword evidence="5" id="KW-0963">Cytoplasm</keyword>
<dbReference type="AlphaFoldDB" id="A0A5E4LXP5"/>
<dbReference type="InterPro" id="IPR036249">
    <property type="entry name" value="Thioredoxin-like_sf"/>
</dbReference>
<evidence type="ECO:0000256" key="4">
    <source>
        <dbReference type="ARBA" id="ARBA00012452"/>
    </source>
</evidence>
<evidence type="ECO:0000313" key="11">
    <source>
        <dbReference type="Proteomes" id="UP000325440"/>
    </source>
</evidence>
<comment type="subunit">
    <text evidence="3">Homodimer.</text>
</comment>
<dbReference type="Gene3D" id="1.20.1050.10">
    <property type="match status" value="1"/>
</dbReference>
<dbReference type="Pfam" id="PF02798">
    <property type="entry name" value="GST_N"/>
    <property type="match status" value="1"/>
</dbReference>
<dbReference type="CDD" id="cd03183">
    <property type="entry name" value="GST_C_Theta"/>
    <property type="match status" value="1"/>
</dbReference>
<evidence type="ECO:0000313" key="10">
    <source>
        <dbReference type="EMBL" id="VVC24270.1"/>
    </source>
</evidence>
<accession>A0A5E4LXP5</accession>
<dbReference type="GO" id="GO:0006749">
    <property type="term" value="P:glutathione metabolic process"/>
    <property type="evidence" value="ECO:0007669"/>
    <property type="project" value="TreeGrafter"/>
</dbReference>
<feature type="domain" description="GST C-terminal" evidence="9">
    <location>
        <begin position="89"/>
        <end position="221"/>
    </location>
</feature>
<organism evidence="10 11">
    <name type="scientific">Cinara cedri</name>
    <dbReference type="NCBI Taxonomy" id="506608"/>
    <lineage>
        <taxon>Eukaryota</taxon>
        <taxon>Metazoa</taxon>
        <taxon>Ecdysozoa</taxon>
        <taxon>Arthropoda</taxon>
        <taxon>Hexapoda</taxon>
        <taxon>Insecta</taxon>
        <taxon>Pterygota</taxon>
        <taxon>Neoptera</taxon>
        <taxon>Paraneoptera</taxon>
        <taxon>Hemiptera</taxon>
        <taxon>Sternorrhyncha</taxon>
        <taxon>Aphidomorpha</taxon>
        <taxon>Aphidoidea</taxon>
        <taxon>Aphididae</taxon>
        <taxon>Lachninae</taxon>
        <taxon>Cinara</taxon>
    </lineage>
</organism>
<dbReference type="CDD" id="cd03050">
    <property type="entry name" value="GST_N_Theta"/>
    <property type="match status" value="1"/>
</dbReference>
<dbReference type="EC" id="2.5.1.18" evidence="4"/>
<keyword evidence="6 10" id="KW-0808">Transferase</keyword>
<dbReference type="SUPFAM" id="SSF52833">
    <property type="entry name" value="Thioredoxin-like"/>
    <property type="match status" value="1"/>
</dbReference>